<evidence type="ECO:0000256" key="6">
    <source>
        <dbReference type="PROSITE-ProRule" id="PRU00042"/>
    </source>
</evidence>
<accession>A0AAV1HT82</accession>
<dbReference type="AlphaFoldDB" id="A0AAV1HT82"/>
<name>A0AAV1HT82_9CHLO</name>
<sequence length="415" mass="44141">MVRKRKKREDEQPPWCYYCDRVFSDEPTLVQHQKAKHFKCTTCHKRLTSAGGLRVHCHQVHRFALEKVPFAKPGKDSMDLEVFGMAGVPEGAMPGVPPPDDEAEAKSLRTEAALVPAPLPHPGTTNAGAHLLAPQQHFMQPPAMQPHFMPQPPQPGPGPPLQFAPMPFPGGMPAHMLRPPPGVAPPPGFMMPPGTLQQLPQGQMQAQRPLQPLFPAGSGIPARPPPGLGPPPQAQPLFPAGAGPTLQTQQEFPPGQGPAPQASNSGLPVMPHEPEPAKGPAPTLFPGGGLAAVQQPTSSLPASDASDLNGLQHTSIPQHAPGQHDMAGAHQMPGFQHMAIPPHMQAHMQPRSPAGSMTPNGDVHMTPQAAQNGPLLDTSNPAVIWKAIDMSMEESRAQHAKYQQKLSRATQAGMG</sequence>
<gene>
    <name evidence="10" type="ORF">CVIRNUC_000121</name>
</gene>
<evidence type="ECO:0000256" key="4">
    <source>
        <dbReference type="ARBA" id="ARBA00022833"/>
    </source>
</evidence>
<reference evidence="10 11" key="1">
    <citation type="submission" date="2023-10" db="EMBL/GenBank/DDBJ databases">
        <authorList>
            <person name="Maclean D."/>
            <person name="Macfadyen A."/>
        </authorList>
    </citation>
    <scope>NUCLEOTIDE SEQUENCE [LARGE SCALE GENOMIC DNA]</scope>
</reference>
<organism evidence="10 11">
    <name type="scientific">Coccomyxa viridis</name>
    <dbReference type="NCBI Taxonomy" id="1274662"/>
    <lineage>
        <taxon>Eukaryota</taxon>
        <taxon>Viridiplantae</taxon>
        <taxon>Chlorophyta</taxon>
        <taxon>core chlorophytes</taxon>
        <taxon>Trebouxiophyceae</taxon>
        <taxon>Trebouxiophyceae incertae sedis</taxon>
        <taxon>Coccomyxaceae</taxon>
        <taxon>Coccomyxa</taxon>
    </lineage>
</organism>
<dbReference type="InterPro" id="IPR013087">
    <property type="entry name" value="Znf_C2H2_type"/>
</dbReference>
<keyword evidence="5" id="KW-0539">Nucleus</keyword>
<feature type="compositionally biased region" description="Low complexity" evidence="7">
    <location>
        <begin position="235"/>
        <end position="244"/>
    </location>
</feature>
<feature type="compositionally biased region" description="Low complexity" evidence="7">
    <location>
        <begin position="191"/>
        <end position="207"/>
    </location>
</feature>
<dbReference type="Proteomes" id="UP001314263">
    <property type="component" value="Unassembled WGS sequence"/>
</dbReference>
<dbReference type="Gene3D" id="3.30.160.60">
    <property type="entry name" value="Classic Zinc Finger"/>
    <property type="match status" value="1"/>
</dbReference>
<protein>
    <submittedName>
        <fullName evidence="10">Uncharacterized protein</fullName>
    </submittedName>
</protein>
<dbReference type="GO" id="GO:0005634">
    <property type="term" value="C:nucleus"/>
    <property type="evidence" value="ECO:0007669"/>
    <property type="project" value="UniProtKB-SubCell"/>
</dbReference>
<keyword evidence="4" id="KW-0862">Zinc</keyword>
<feature type="domain" description="BED-type" evidence="9">
    <location>
        <begin position="9"/>
        <end position="68"/>
    </location>
</feature>
<dbReference type="EMBL" id="CAUYUE010000001">
    <property type="protein sequence ID" value="CAK0732364.1"/>
    <property type="molecule type" value="Genomic_DNA"/>
</dbReference>
<dbReference type="PROSITE" id="PS00028">
    <property type="entry name" value="ZINC_FINGER_C2H2_1"/>
    <property type="match status" value="1"/>
</dbReference>
<dbReference type="PANTHER" id="PTHR23215:SF0">
    <property type="entry name" value="BUB3-INTERACTING AND GLEBS MOTIF-CONTAINING PROTEIN ZNF207"/>
    <property type="match status" value="1"/>
</dbReference>
<evidence type="ECO:0000256" key="1">
    <source>
        <dbReference type="ARBA" id="ARBA00004123"/>
    </source>
</evidence>
<dbReference type="PROSITE" id="PS50157">
    <property type="entry name" value="ZINC_FINGER_C2H2_2"/>
    <property type="match status" value="1"/>
</dbReference>
<dbReference type="CDD" id="cd20908">
    <property type="entry name" value="SUF4-like"/>
    <property type="match status" value="1"/>
</dbReference>
<evidence type="ECO:0000256" key="2">
    <source>
        <dbReference type="ARBA" id="ARBA00022723"/>
    </source>
</evidence>
<evidence type="ECO:0000313" key="11">
    <source>
        <dbReference type="Proteomes" id="UP001314263"/>
    </source>
</evidence>
<dbReference type="GO" id="GO:0003677">
    <property type="term" value="F:DNA binding"/>
    <property type="evidence" value="ECO:0007669"/>
    <property type="project" value="InterPro"/>
</dbReference>
<feature type="domain" description="C2H2-type" evidence="8">
    <location>
        <begin position="38"/>
        <end position="61"/>
    </location>
</feature>
<keyword evidence="3 6" id="KW-0863">Zinc-finger</keyword>
<evidence type="ECO:0000256" key="5">
    <source>
        <dbReference type="ARBA" id="ARBA00023242"/>
    </source>
</evidence>
<proteinExistence type="predicted"/>
<dbReference type="PANTHER" id="PTHR23215">
    <property type="entry name" value="ZINC FINGER PROTEIN 207"/>
    <property type="match status" value="1"/>
</dbReference>
<evidence type="ECO:0000259" key="8">
    <source>
        <dbReference type="PROSITE" id="PS50157"/>
    </source>
</evidence>
<keyword evidence="2" id="KW-0479">Metal-binding</keyword>
<evidence type="ECO:0000256" key="3">
    <source>
        <dbReference type="ARBA" id="ARBA00022771"/>
    </source>
</evidence>
<comment type="caution">
    <text evidence="10">The sequence shown here is derived from an EMBL/GenBank/DDBJ whole genome shotgun (WGS) entry which is preliminary data.</text>
</comment>
<dbReference type="InterPro" id="IPR036236">
    <property type="entry name" value="Znf_C2H2_sf"/>
</dbReference>
<dbReference type="PROSITE" id="PS50808">
    <property type="entry name" value="ZF_BED"/>
    <property type="match status" value="1"/>
</dbReference>
<feature type="compositionally biased region" description="Pro residues" evidence="7">
    <location>
        <begin position="222"/>
        <end position="234"/>
    </location>
</feature>
<evidence type="ECO:0000313" key="10">
    <source>
        <dbReference type="EMBL" id="CAK0732364.1"/>
    </source>
</evidence>
<dbReference type="GO" id="GO:0008270">
    <property type="term" value="F:zinc ion binding"/>
    <property type="evidence" value="ECO:0007669"/>
    <property type="project" value="UniProtKB-KW"/>
</dbReference>
<dbReference type="SUPFAM" id="SSF57667">
    <property type="entry name" value="beta-beta-alpha zinc fingers"/>
    <property type="match status" value="1"/>
</dbReference>
<dbReference type="SMART" id="SM00355">
    <property type="entry name" value="ZnF_C2H2"/>
    <property type="match status" value="2"/>
</dbReference>
<evidence type="ECO:0000256" key="7">
    <source>
        <dbReference type="SAM" id="MobiDB-lite"/>
    </source>
</evidence>
<keyword evidence="11" id="KW-1185">Reference proteome</keyword>
<comment type="subcellular location">
    <subcellularLocation>
        <location evidence="1">Nucleus</location>
    </subcellularLocation>
</comment>
<feature type="region of interest" description="Disordered" evidence="7">
    <location>
        <begin position="183"/>
        <end position="316"/>
    </location>
</feature>
<evidence type="ECO:0000259" key="9">
    <source>
        <dbReference type="PROSITE" id="PS50808"/>
    </source>
</evidence>
<dbReference type="InterPro" id="IPR003656">
    <property type="entry name" value="Znf_BED"/>
</dbReference>